<dbReference type="RefSeq" id="WP_167474433.1">
    <property type="nucleotide sequence ID" value="NZ_CP046172.1"/>
</dbReference>
<sequence>MTVPRIFNAGPPVGVGGGHSTITLVEASTFCLSDQHGDIHPGGTLGLFYRDARVLSRWALTVDGHPVEQLSVQASEAFDARFLLRLPPRPGLADSTVLIERHRRVGGGLEETLTVHNLGGEDTALTLTIHIDADFADLFSVKEGRSKHGTAEVAVAGDELHLTAHADPGRGLVVTANGDPMVLPGTLNWRAVVPSRGNWSATVRAQPVVGHQRTQVTQAPADGPAGRITAWRATATDLTATDPGLAHMLRHTESDLGALRIESHDGLSSFVAAGAPWFMTLFGRDSLLTSWMALLLDRGLAMGTLRRLAKLQGKEVNPVTEEEPGRIMHEMRRGPAGDQVLGGTVYYGSADATPLFLMLLAECRRWGAPDDAVRDLLPAADAALDWIEHFGDADGDGFVEYHRKTDRGLSNQGWKDSFDAINDAAGDLAHPPIALCEVQGYVYAAWLARAELAEAFGDSRVAQRSRAAAAELKRKFNEAFWIPEKGWYAMALDRDKRPVDALASNAAHCLWTGIIDDEHAGELVAAMADPAMDSGFGLRTLAIGMGAYNPMSYHNGSVWPHDTAIAVAGLLRYRHIPGALALAEKLTGGIVAAALAFDGRPPELFCGFAREQFPAPIPYPTSCSPQAWASAAPLLLVRSFLGLAPDVPRRTLTVAPRIPADWGRLVLTDLRLGPVTVRIEAEGTDLLVRGLPDDWTLDEPGARTDEPVYVSVGES</sequence>
<evidence type="ECO:0000313" key="3">
    <source>
        <dbReference type="EMBL" id="QIS11653.1"/>
    </source>
</evidence>
<gene>
    <name evidence="3" type="ORF">F5544_18925</name>
</gene>
<proteinExistence type="predicted"/>
<dbReference type="AlphaFoldDB" id="A0A6G9YF83"/>
<feature type="domain" description="Mannosylglycerate hydrolase MGH1-like glycoside hydrolase" evidence="2">
    <location>
        <begin position="375"/>
        <end position="586"/>
    </location>
</feature>
<dbReference type="InterPro" id="IPR012341">
    <property type="entry name" value="6hp_glycosidase-like_sf"/>
</dbReference>
<dbReference type="Proteomes" id="UP000503540">
    <property type="component" value="Chromosome"/>
</dbReference>
<reference evidence="3 4" key="1">
    <citation type="journal article" date="2019" name="ACS Chem. Biol.">
        <title>Identification and Mobilization of a Cryptic Antibiotic Biosynthesis Gene Locus from a Human-Pathogenic Nocardia Isolate.</title>
        <authorList>
            <person name="Herisse M."/>
            <person name="Ishida K."/>
            <person name="Porter J.L."/>
            <person name="Howden B."/>
            <person name="Hertweck C."/>
            <person name="Stinear T.P."/>
            <person name="Pidot S.J."/>
        </authorList>
    </citation>
    <scope>NUCLEOTIDE SEQUENCE [LARGE SCALE GENOMIC DNA]</scope>
    <source>
        <strain evidence="3 4">AUSMDU00012717</strain>
    </source>
</reference>
<keyword evidence="4" id="KW-1185">Reference proteome</keyword>
<dbReference type="EMBL" id="CP046172">
    <property type="protein sequence ID" value="QIS11653.1"/>
    <property type="molecule type" value="Genomic_DNA"/>
</dbReference>
<name>A0A6G9YF83_9NOCA</name>
<dbReference type="InterPro" id="IPR032856">
    <property type="entry name" value="GDE_N_bis"/>
</dbReference>
<dbReference type="KEGG" id="nah:F5544_18925"/>
<dbReference type="Gene3D" id="1.50.10.10">
    <property type="match status" value="1"/>
</dbReference>
<dbReference type="Pfam" id="PF22422">
    <property type="entry name" value="MGH1-like_GH"/>
    <property type="match status" value="1"/>
</dbReference>
<organism evidence="3 4">
    <name type="scientific">Nocardia arthritidis</name>
    <dbReference type="NCBI Taxonomy" id="228602"/>
    <lineage>
        <taxon>Bacteria</taxon>
        <taxon>Bacillati</taxon>
        <taxon>Actinomycetota</taxon>
        <taxon>Actinomycetes</taxon>
        <taxon>Mycobacteriales</taxon>
        <taxon>Nocardiaceae</taxon>
        <taxon>Nocardia</taxon>
    </lineage>
</organism>
<dbReference type="InterPro" id="IPR054491">
    <property type="entry name" value="MGH1-like_GH"/>
</dbReference>
<dbReference type="SUPFAM" id="SSF48208">
    <property type="entry name" value="Six-hairpin glycosidases"/>
    <property type="match status" value="1"/>
</dbReference>
<feature type="domain" description="Putative glycogen debranching enzyme N-terminal" evidence="1">
    <location>
        <begin position="24"/>
        <end position="204"/>
    </location>
</feature>
<evidence type="ECO:0000259" key="1">
    <source>
        <dbReference type="Pfam" id="PF14742"/>
    </source>
</evidence>
<evidence type="ECO:0000259" key="2">
    <source>
        <dbReference type="Pfam" id="PF22422"/>
    </source>
</evidence>
<dbReference type="Pfam" id="PF14742">
    <property type="entry name" value="GDE_N_bis"/>
    <property type="match status" value="1"/>
</dbReference>
<evidence type="ECO:0000313" key="4">
    <source>
        <dbReference type="Proteomes" id="UP000503540"/>
    </source>
</evidence>
<protein>
    <submittedName>
        <fullName evidence="3">Amylo-alpha-1,6-glucosidase</fullName>
    </submittedName>
</protein>
<dbReference type="InterPro" id="IPR008928">
    <property type="entry name" value="6-hairpin_glycosidase_sf"/>
</dbReference>
<accession>A0A6G9YF83</accession>
<dbReference type="GO" id="GO:0005975">
    <property type="term" value="P:carbohydrate metabolic process"/>
    <property type="evidence" value="ECO:0007669"/>
    <property type="project" value="InterPro"/>
</dbReference>